<comment type="similarity">
    <text evidence="1 7">Belongs to the UPF0758 family.</text>
</comment>
<keyword evidence="10" id="KW-1185">Reference proteome</keyword>
<keyword evidence="4" id="KW-0378">Hydrolase</keyword>
<evidence type="ECO:0000256" key="7">
    <source>
        <dbReference type="RuleBase" id="RU003797"/>
    </source>
</evidence>
<dbReference type="EMBL" id="JABBVZ010000005">
    <property type="protein sequence ID" value="NMP21246.1"/>
    <property type="molecule type" value="Genomic_DNA"/>
</dbReference>
<evidence type="ECO:0000256" key="5">
    <source>
        <dbReference type="ARBA" id="ARBA00022833"/>
    </source>
</evidence>
<dbReference type="AlphaFoldDB" id="A0A7Y0L0V3"/>
<dbReference type="GO" id="GO:0008237">
    <property type="term" value="F:metallopeptidase activity"/>
    <property type="evidence" value="ECO:0007669"/>
    <property type="project" value="UniProtKB-KW"/>
</dbReference>
<feature type="domain" description="MPN" evidence="8">
    <location>
        <begin position="97"/>
        <end position="218"/>
    </location>
</feature>
<keyword evidence="5" id="KW-0862">Zinc</keyword>
<dbReference type="PROSITE" id="PS01302">
    <property type="entry name" value="UPF0758"/>
    <property type="match status" value="1"/>
</dbReference>
<sequence length="221" mass="24317">MGIRETPRDERPRERLLRHGASVLSDAELLAVLLGTGTSGQSVLDLSRALLREGFVGLSRRTPAELMAVRGLGAAKAAVLAASLELGHRVEQEVQPRVQHPEDVVRLVGDLRDRDQEEFRVILLNTKGFVLGIETLFRGGIDRVEVFPREVFRPAVARSAASIVVAHNHPSGDPQPSRQDRELTRRLEACGELMGIPVLDHVIVGRSRHMSLKLGELTELS</sequence>
<dbReference type="Gene3D" id="3.40.140.10">
    <property type="entry name" value="Cytidine Deaminase, domain 2"/>
    <property type="match status" value="1"/>
</dbReference>
<dbReference type="NCBIfam" id="NF000642">
    <property type="entry name" value="PRK00024.1"/>
    <property type="match status" value="1"/>
</dbReference>
<dbReference type="InterPro" id="IPR046778">
    <property type="entry name" value="UPF0758_N"/>
</dbReference>
<evidence type="ECO:0000256" key="1">
    <source>
        <dbReference type="ARBA" id="ARBA00010243"/>
    </source>
</evidence>
<keyword evidence="3" id="KW-0479">Metal-binding</keyword>
<dbReference type="PROSITE" id="PS50249">
    <property type="entry name" value="MPN"/>
    <property type="match status" value="1"/>
</dbReference>
<dbReference type="PANTHER" id="PTHR30471:SF3">
    <property type="entry name" value="UPF0758 PROTEIN YEES-RELATED"/>
    <property type="match status" value="1"/>
</dbReference>
<dbReference type="InterPro" id="IPR025657">
    <property type="entry name" value="RadC_JAB"/>
</dbReference>
<dbReference type="NCBIfam" id="TIGR00608">
    <property type="entry name" value="radc"/>
    <property type="match status" value="1"/>
</dbReference>
<dbReference type="CDD" id="cd08071">
    <property type="entry name" value="MPN_DUF2466"/>
    <property type="match status" value="1"/>
</dbReference>
<evidence type="ECO:0000259" key="8">
    <source>
        <dbReference type="PROSITE" id="PS50249"/>
    </source>
</evidence>
<dbReference type="InterPro" id="IPR037518">
    <property type="entry name" value="MPN"/>
</dbReference>
<comment type="caution">
    <text evidence="9">The sequence shown here is derived from an EMBL/GenBank/DDBJ whole genome shotgun (WGS) entry which is preliminary data.</text>
</comment>
<organism evidence="9 10">
    <name type="scientific">Sulfobacillus harzensis</name>
    <dbReference type="NCBI Taxonomy" id="2729629"/>
    <lineage>
        <taxon>Bacteria</taxon>
        <taxon>Bacillati</taxon>
        <taxon>Bacillota</taxon>
        <taxon>Clostridia</taxon>
        <taxon>Eubacteriales</taxon>
        <taxon>Clostridiales Family XVII. Incertae Sedis</taxon>
        <taxon>Sulfobacillus</taxon>
    </lineage>
</organism>
<dbReference type="RefSeq" id="WP_169096395.1">
    <property type="nucleotide sequence ID" value="NZ_JABBVZ010000005.1"/>
</dbReference>
<proteinExistence type="inferred from homology"/>
<dbReference type="Pfam" id="PF20582">
    <property type="entry name" value="UPF0758_N"/>
    <property type="match status" value="1"/>
</dbReference>
<evidence type="ECO:0000313" key="10">
    <source>
        <dbReference type="Proteomes" id="UP000533476"/>
    </source>
</evidence>
<evidence type="ECO:0000256" key="3">
    <source>
        <dbReference type="ARBA" id="ARBA00022723"/>
    </source>
</evidence>
<dbReference type="InterPro" id="IPR020891">
    <property type="entry name" value="UPF0758_CS"/>
</dbReference>
<accession>A0A7Y0L0V3</accession>
<dbReference type="GO" id="GO:0046872">
    <property type="term" value="F:metal ion binding"/>
    <property type="evidence" value="ECO:0007669"/>
    <property type="project" value="UniProtKB-KW"/>
</dbReference>
<dbReference type="Pfam" id="PF04002">
    <property type="entry name" value="RadC"/>
    <property type="match status" value="1"/>
</dbReference>
<evidence type="ECO:0000256" key="4">
    <source>
        <dbReference type="ARBA" id="ARBA00022801"/>
    </source>
</evidence>
<dbReference type="InterPro" id="IPR001405">
    <property type="entry name" value="UPF0758"/>
</dbReference>
<evidence type="ECO:0000256" key="2">
    <source>
        <dbReference type="ARBA" id="ARBA00022670"/>
    </source>
</evidence>
<name>A0A7Y0L0V3_9FIRM</name>
<protein>
    <submittedName>
        <fullName evidence="9">DNA repair protein RadC</fullName>
    </submittedName>
</protein>
<evidence type="ECO:0000256" key="6">
    <source>
        <dbReference type="ARBA" id="ARBA00023049"/>
    </source>
</evidence>
<keyword evidence="6" id="KW-0482">Metalloprotease</keyword>
<reference evidence="9 10" key="1">
    <citation type="submission" date="2020-04" db="EMBL/GenBank/DDBJ databases">
        <authorList>
            <person name="Zhang R."/>
            <person name="Schippers A."/>
        </authorList>
    </citation>
    <scope>NUCLEOTIDE SEQUENCE [LARGE SCALE GENOMIC DNA]</scope>
    <source>
        <strain evidence="9 10">DSM 109850</strain>
    </source>
</reference>
<keyword evidence="2" id="KW-0645">Protease</keyword>
<dbReference type="GO" id="GO:0006508">
    <property type="term" value="P:proteolysis"/>
    <property type="evidence" value="ECO:0007669"/>
    <property type="project" value="UniProtKB-KW"/>
</dbReference>
<gene>
    <name evidence="9" type="primary">radC</name>
    <name evidence="9" type="ORF">HIJ39_02575</name>
</gene>
<evidence type="ECO:0000313" key="9">
    <source>
        <dbReference type="EMBL" id="NMP21246.1"/>
    </source>
</evidence>
<dbReference type="PANTHER" id="PTHR30471">
    <property type="entry name" value="DNA REPAIR PROTEIN RADC"/>
    <property type="match status" value="1"/>
</dbReference>
<dbReference type="Proteomes" id="UP000533476">
    <property type="component" value="Unassembled WGS sequence"/>
</dbReference>
<dbReference type="SUPFAM" id="SSF102712">
    <property type="entry name" value="JAB1/MPN domain"/>
    <property type="match status" value="1"/>
</dbReference>